<sequence length="114" mass="13386">MQEIPLFQKIYDSYKEFYLEIDNFPKKSQVLVAKTENTIVDLLEIISRISFEAAQEKIIGLKAASTKTDFLKILFRLCYDTRVINQKKYISFEEKLQEIGRMIGGWLKNTNRAI</sequence>
<feature type="domain" description="bAvd-like" evidence="1">
    <location>
        <begin position="8"/>
        <end position="109"/>
    </location>
</feature>
<dbReference type="Proteomes" id="UP000182753">
    <property type="component" value="Unassembled WGS sequence"/>
</dbReference>
<dbReference type="CDD" id="cd16376">
    <property type="entry name" value="Avd_like"/>
    <property type="match status" value="1"/>
</dbReference>
<evidence type="ECO:0000313" key="2">
    <source>
        <dbReference type="EMBL" id="OIN89160.1"/>
    </source>
</evidence>
<dbReference type="EMBL" id="MNUJ01000047">
    <property type="protein sequence ID" value="OIN89160.1"/>
    <property type="molecule type" value="Genomic_DNA"/>
</dbReference>
<dbReference type="AlphaFoldDB" id="A0A1J4RQ53"/>
<reference evidence="2 3" key="1">
    <citation type="journal article" date="2016" name="Environ. Microbiol.">
        <title>Genomic resolution of a cold subsurface aquifer community provides metabolic insights for novel microbes adapted to high CO concentrations.</title>
        <authorList>
            <person name="Probst A.J."/>
            <person name="Castelle C.J."/>
            <person name="Singh A."/>
            <person name="Brown C.T."/>
            <person name="Anantharaman K."/>
            <person name="Sharon I."/>
            <person name="Hug L.A."/>
            <person name="Burstein D."/>
            <person name="Emerson J.B."/>
            <person name="Thomas B.C."/>
            <person name="Banfield J.F."/>
        </authorList>
    </citation>
    <scope>NUCLEOTIDE SEQUENCE [LARGE SCALE GENOMIC DNA]</scope>
    <source>
        <strain evidence="2">CG1_02_42_45</strain>
    </source>
</reference>
<dbReference type="InterPro" id="IPR055360">
    <property type="entry name" value="bAvd"/>
</dbReference>
<dbReference type="Gene3D" id="1.20.1440.60">
    <property type="entry name" value="23S rRNA-intervening sequence"/>
    <property type="match status" value="1"/>
</dbReference>
<evidence type="ECO:0000259" key="1">
    <source>
        <dbReference type="Pfam" id="PF22296"/>
    </source>
</evidence>
<organism evidence="2 3">
    <name type="scientific">Candidatus Berkelbacteria bacterium CG1_02_42_45</name>
    <dbReference type="NCBI Taxonomy" id="1805036"/>
    <lineage>
        <taxon>Bacteria</taxon>
        <taxon>Candidatus Berkelbacteria</taxon>
    </lineage>
</organism>
<dbReference type="Pfam" id="PF22296">
    <property type="entry name" value="bAvd"/>
    <property type="match status" value="1"/>
</dbReference>
<gene>
    <name evidence="2" type="ORF">AUJ40_02250</name>
</gene>
<protein>
    <recommendedName>
        <fullName evidence="1">bAvd-like domain-containing protein</fullName>
    </recommendedName>
</protein>
<dbReference type="InterPro" id="IPR036583">
    <property type="entry name" value="23S_rRNA_IVS_sf"/>
</dbReference>
<evidence type="ECO:0000313" key="3">
    <source>
        <dbReference type="Proteomes" id="UP000182753"/>
    </source>
</evidence>
<proteinExistence type="predicted"/>
<accession>A0A1J4RQ53</accession>
<comment type="caution">
    <text evidence="2">The sequence shown here is derived from an EMBL/GenBank/DDBJ whole genome shotgun (WGS) entry which is preliminary data.</text>
</comment>
<name>A0A1J4RQ53_9BACT</name>